<feature type="region of interest" description="Disordered" evidence="1">
    <location>
        <begin position="508"/>
        <end position="535"/>
    </location>
</feature>
<dbReference type="eggNOG" id="KOG1837">
    <property type="taxonomic scope" value="Eukaryota"/>
</dbReference>
<protein>
    <submittedName>
        <fullName evidence="2">Uncharacterized protein</fullName>
    </submittedName>
</protein>
<reference evidence="2 3" key="1">
    <citation type="journal article" date="2012" name="Genome Biol.">
        <title>Genome and low-iron response of an oceanic diatom adapted to chronic iron limitation.</title>
        <authorList>
            <person name="Lommer M."/>
            <person name="Specht M."/>
            <person name="Roy A.S."/>
            <person name="Kraemer L."/>
            <person name="Andreson R."/>
            <person name="Gutowska M.A."/>
            <person name="Wolf J."/>
            <person name="Bergner S.V."/>
            <person name="Schilhabel M.B."/>
            <person name="Klostermeier U.C."/>
            <person name="Beiko R.G."/>
            <person name="Rosenstiel P."/>
            <person name="Hippler M."/>
            <person name="Laroche J."/>
        </authorList>
    </citation>
    <scope>NUCLEOTIDE SEQUENCE [LARGE SCALE GENOMIC DNA]</scope>
    <source>
        <strain evidence="2 3">CCMP1005</strain>
    </source>
</reference>
<evidence type="ECO:0000256" key="1">
    <source>
        <dbReference type="SAM" id="MobiDB-lite"/>
    </source>
</evidence>
<dbReference type="AlphaFoldDB" id="K0RFA0"/>
<evidence type="ECO:0000313" key="2">
    <source>
        <dbReference type="EMBL" id="EJK45182.1"/>
    </source>
</evidence>
<accession>K0RFA0</accession>
<comment type="caution">
    <text evidence="2">The sequence shown here is derived from an EMBL/GenBank/DDBJ whole genome shotgun (WGS) entry which is preliminary data.</text>
</comment>
<keyword evidence="3" id="KW-1185">Reference proteome</keyword>
<organism evidence="2 3">
    <name type="scientific">Thalassiosira oceanica</name>
    <name type="common">Marine diatom</name>
    <dbReference type="NCBI Taxonomy" id="159749"/>
    <lineage>
        <taxon>Eukaryota</taxon>
        <taxon>Sar</taxon>
        <taxon>Stramenopiles</taxon>
        <taxon>Ochrophyta</taxon>
        <taxon>Bacillariophyta</taxon>
        <taxon>Coscinodiscophyceae</taxon>
        <taxon>Thalassiosirophycidae</taxon>
        <taxon>Thalassiosirales</taxon>
        <taxon>Thalassiosiraceae</taxon>
        <taxon>Thalassiosira</taxon>
    </lineage>
</organism>
<name>K0RFA0_THAOC</name>
<sequence length="975" mass="102040">MSMSALGSQLAALSSSSTSQKGLAVSSTRDTTQSIGRGFAHSSKAGHALRTNDVRSRASILYDSAREAADVTTVTLRENAIAALEGLAAEIPAAASLLLSEEFVGNEGLLSVHRLKYERGTSTSAANAEVDKSVCRLLDLMGTVAVQTPPPPGDEADISDNPTLIAALSVIEYLIRQYQIHANHLTAGRLLYTLLPLQVIRPTAYPGVFGRVLSLVDLQELGLTFLRPFAARQAPPVTRSILARQAAKDAGLAAEIVRIGLRASEIHADEMKSSGANAMAIDGDDEGDYGEARRGTSALISASASVLAEAVYLQSRSKEAGLPGGPQEKLALVIFPQVVSAVRSKTCGEWKGWGRVLAASLARTCPLSTEVRTALCDALVDGMECGAAGSKIDFETAAENLAEGGEEGLTSAQLDDASSAIAALLAVLGTMSSDAYEGYLPLLSGSSKVEEYLGCELPASTYGRLRKKGVASVAAVLGAMVEEDEDGGAAGRIAPLVATLSARGAGRLGSEAEKTAGEEKSKSKKKSKKKDEKKEDKCKADRDVLLILSLVNEASLEPVWSANCSSLIAAATAHIATSYGKLAGRPSGLILGRYKSAMEALASANSGAHDRGVARAVATVAEDGDLARLAELVGREVSAAKAKSGAKDSDDMVPSDLLPPRVAIESADASVRLEAVRRLGEEIESHNNGGESVDDDLGRALLRRIASDDDEGVAMAAGAILVRELEVLALAEGALDAARRWPKGDEEDSTASLCLKICGSAVRLIQREVPIGEIDEDGDYRLVNQLCALIVTVGEGAESVDLPGVRKVASRYRERSAEISPLVPGGAPARFLGFAITSYWKVVSKLKKKDGSVTGALDLIAHWMESAGDAGDSLDEQLSKTVAKLCKKCLSLLAKDEGDDLKSAIVKLASTKSKSSFNSIAEPAISSLTPSPTLLLQVCVHPRSGTEAVLRILALAWRDGNKMDANVAQECIIPG</sequence>
<feature type="non-terminal residue" evidence="2">
    <location>
        <position position="975"/>
    </location>
</feature>
<dbReference type="EMBL" id="AGNL01048712">
    <property type="protein sequence ID" value="EJK45182.1"/>
    <property type="molecule type" value="Genomic_DNA"/>
</dbReference>
<gene>
    <name evidence="2" type="ORF">THAOC_36216</name>
</gene>
<evidence type="ECO:0000313" key="3">
    <source>
        <dbReference type="Proteomes" id="UP000266841"/>
    </source>
</evidence>
<feature type="compositionally biased region" description="Basic and acidic residues" evidence="1">
    <location>
        <begin position="510"/>
        <end position="521"/>
    </location>
</feature>
<dbReference type="Proteomes" id="UP000266841">
    <property type="component" value="Unassembled WGS sequence"/>
</dbReference>
<proteinExistence type="predicted"/>